<dbReference type="Proteomes" id="UP001054897">
    <property type="component" value="Chromosome"/>
</dbReference>
<keyword evidence="1" id="KW-1133">Transmembrane helix</keyword>
<gene>
    <name evidence="2" type="ORF">L1F06_015420</name>
</gene>
<name>A0ABY5A4S7_9GAMM</name>
<accession>A0ABY5A4S7</accession>
<proteinExistence type="predicted"/>
<evidence type="ECO:0008006" key="4">
    <source>
        <dbReference type="Google" id="ProtNLM"/>
    </source>
</evidence>
<feature type="transmembrane region" description="Helical" evidence="1">
    <location>
        <begin position="30"/>
        <end position="51"/>
    </location>
</feature>
<evidence type="ECO:0000313" key="2">
    <source>
        <dbReference type="EMBL" id="USR38059.1"/>
    </source>
</evidence>
<keyword evidence="1" id="KW-0812">Transmembrane</keyword>
<organism evidence="2 3">
    <name type="scientific">Ectopseudomonas hydrolytica</name>
    <dbReference type="NCBI Taxonomy" id="2493633"/>
    <lineage>
        <taxon>Bacteria</taxon>
        <taxon>Pseudomonadati</taxon>
        <taxon>Pseudomonadota</taxon>
        <taxon>Gammaproteobacteria</taxon>
        <taxon>Pseudomonadales</taxon>
        <taxon>Pseudomonadaceae</taxon>
        <taxon>Ectopseudomonas</taxon>
    </lineage>
</organism>
<sequence>MADLWGPVNGIYTAATPLLPWLDSLPRIDAIELGGALISAGFGAGFGAWMAGRIARNTKLRDELLVELRSADVALTLCASIMDVAGAFKKQHVLIVQNKHKSDLEQFKKHQKANVQGEPFILKMDHLKFQLIKPPVAELRIMVLKEVSVSPNGVKSMVALADAVENLNGMIVRYNDILEMFESGTLPIGFKAEHYYLALPVKGVTHNEYVSALEGIATYTDDVLFFARKLAECITLQGSKVAGRFAAVSGEARPVRKIAALEENEGLFPLEGNYENWMKGWEEEPDNKVKKSWWRLFK</sequence>
<protein>
    <recommendedName>
        <fullName evidence="4">PNPLA domain-containing protein</fullName>
    </recommendedName>
</protein>
<dbReference type="EMBL" id="CP099397">
    <property type="protein sequence ID" value="USR38059.1"/>
    <property type="molecule type" value="Genomic_DNA"/>
</dbReference>
<keyword evidence="1" id="KW-0472">Membrane</keyword>
<reference evidence="2" key="1">
    <citation type="submission" date="2022-06" db="EMBL/GenBank/DDBJ databases">
        <title>Complete genome of Pseudomonas hydrolytica DSWY01T.</title>
        <authorList>
            <person name="Jung J."/>
            <person name="Jeon C.O."/>
        </authorList>
    </citation>
    <scope>NUCLEOTIDE SEQUENCE</scope>
    <source>
        <strain evidence="2">DSWY01</strain>
    </source>
</reference>
<dbReference type="GeneID" id="300082386"/>
<evidence type="ECO:0000256" key="1">
    <source>
        <dbReference type="SAM" id="Phobius"/>
    </source>
</evidence>
<dbReference type="RefSeq" id="WP_129482144.1">
    <property type="nucleotide sequence ID" value="NZ_CP099397.1"/>
</dbReference>
<keyword evidence="3" id="KW-1185">Reference proteome</keyword>
<evidence type="ECO:0000313" key="3">
    <source>
        <dbReference type="Proteomes" id="UP001054897"/>
    </source>
</evidence>